<dbReference type="InterPro" id="IPR029044">
    <property type="entry name" value="Nucleotide-diphossugar_trans"/>
</dbReference>
<keyword evidence="2" id="KW-1185">Reference proteome</keyword>
<evidence type="ECO:0000313" key="1">
    <source>
        <dbReference type="EMBL" id="CAL8143502.1"/>
    </source>
</evidence>
<evidence type="ECO:0000313" key="2">
    <source>
        <dbReference type="Proteomes" id="UP001642540"/>
    </source>
</evidence>
<dbReference type="EMBL" id="CAXLJM020000158">
    <property type="protein sequence ID" value="CAL8143502.1"/>
    <property type="molecule type" value="Genomic_DNA"/>
</dbReference>
<gene>
    <name evidence="1" type="ORF">ODALV1_LOCUS29635</name>
</gene>
<proteinExistence type="predicted"/>
<comment type="caution">
    <text evidence="1">The sequence shown here is derived from an EMBL/GenBank/DDBJ whole genome shotgun (WGS) entry which is preliminary data.</text>
</comment>
<dbReference type="Gene3D" id="3.90.550.10">
    <property type="entry name" value="Spore Coat Polysaccharide Biosynthesis Protein SpsA, Chain A"/>
    <property type="match status" value="1"/>
</dbReference>
<reference evidence="1 2" key="1">
    <citation type="submission" date="2024-08" db="EMBL/GenBank/DDBJ databases">
        <authorList>
            <person name="Cucini C."/>
            <person name="Frati F."/>
        </authorList>
    </citation>
    <scope>NUCLEOTIDE SEQUENCE [LARGE SCALE GENOMIC DNA]</scope>
</reference>
<protein>
    <submittedName>
        <fullName evidence="1">Uncharacterized protein</fullName>
    </submittedName>
</protein>
<sequence>MVNAGFVASTLKHALLASAKGPNESILIITQLQRVNEAFEHFKYLRCLIKCRNCIMCYPKVEVPAEPLIQSQLYAVSASTPTPTTIQLQQTEFAPPSSPKSSPVFPTKRKQPRMALSSVWSGPNFKIACEIRKYSKSMVRSRKDVTDSSKLYDTCTICGLMFDIRNVKRINSCQHLKSTKKQKRNGGFKQFAQICVIGDASGVSYYNVGFQKIGKRRSCSGRLARIIMAGDPKSEIWLTFALTKADVAQALTLCFSLKRVLTFRKIGVIVPKKLSTPLIMALHQSFDYLFYLEGGRNTVELKEADFVTLFPLTLKAFEMCVFLSPKMLAVNNSDKIFDECRNLSFSGFLLMETAGLDMFVMRPSLKVFENLTKGLLETSGMGTYNYLEA</sequence>
<dbReference type="Proteomes" id="UP001642540">
    <property type="component" value="Unassembled WGS sequence"/>
</dbReference>
<organism evidence="1 2">
    <name type="scientific">Orchesella dallaii</name>
    <dbReference type="NCBI Taxonomy" id="48710"/>
    <lineage>
        <taxon>Eukaryota</taxon>
        <taxon>Metazoa</taxon>
        <taxon>Ecdysozoa</taxon>
        <taxon>Arthropoda</taxon>
        <taxon>Hexapoda</taxon>
        <taxon>Collembola</taxon>
        <taxon>Entomobryomorpha</taxon>
        <taxon>Entomobryoidea</taxon>
        <taxon>Orchesellidae</taxon>
        <taxon>Orchesellinae</taxon>
        <taxon>Orchesella</taxon>
    </lineage>
</organism>
<name>A0ABP1S4I1_9HEXA</name>
<accession>A0ABP1S4I1</accession>